<dbReference type="PROSITE" id="PS00518">
    <property type="entry name" value="ZF_RING_1"/>
    <property type="match status" value="1"/>
</dbReference>
<dbReference type="FunFam" id="3.30.60.90:FF:000014">
    <property type="entry name" value="E3 ubiquitin-protein ligase PRT1"/>
    <property type="match status" value="1"/>
</dbReference>
<dbReference type="AlphaFoldDB" id="A0A8X8A9Z0"/>
<evidence type="ECO:0000259" key="6">
    <source>
        <dbReference type="PROSITE" id="PS50089"/>
    </source>
</evidence>
<gene>
    <name evidence="8" type="ORF">POTOM_012623</name>
</gene>
<dbReference type="InterPro" id="IPR027370">
    <property type="entry name" value="Znf-RING_euk"/>
</dbReference>
<name>A0A8X8A9Z0_POPTO</name>
<dbReference type="InterPro" id="IPR001841">
    <property type="entry name" value="Znf_RING"/>
</dbReference>
<dbReference type="PANTHER" id="PTHR15898">
    <property type="entry name" value="BIFUNCTIONAL APOPTOSIS REGULATOR"/>
    <property type="match status" value="1"/>
</dbReference>
<dbReference type="FunFam" id="3.30.40.10:FF:000489">
    <property type="entry name" value="E3 ubiquitin-protein ligase PRT1"/>
    <property type="match status" value="1"/>
</dbReference>
<dbReference type="GO" id="GO:0061630">
    <property type="term" value="F:ubiquitin protein ligase activity"/>
    <property type="evidence" value="ECO:0007669"/>
    <property type="project" value="TreeGrafter"/>
</dbReference>
<accession>A0A8X8A9Z0</accession>
<dbReference type="SMART" id="SM00184">
    <property type="entry name" value="RING"/>
    <property type="match status" value="2"/>
</dbReference>
<dbReference type="Pfam" id="PF13445">
    <property type="entry name" value="zf-RING_UBOX"/>
    <property type="match status" value="1"/>
</dbReference>
<evidence type="ECO:0000256" key="5">
    <source>
        <dbReference type="SAM" id="MobiDB-lite"/>
    </source>
</evidence>
<feature type="domain" description="ZZ-type" evidence="7">
    <location>
        <begin position="374"/>
        <end position="438"/>
    </location>
</feature>
<keyword evidence="9" id="KW-1185">Reference proteome</keyword>
<dbReference type="GO" id="GO:0043161">
    <property type="term" value="P:proteasome-mediated ubiquitin-dependent protein catabolic process"/>
    <property type="evidence" value="ECO:0007669"/>
    <property type="project" value="TreeGrafter"/>
</dbReference>
<dbReference type="OrthoDB" id="6270329at2759"/>
<dbReference type="FunFam" id="3.30.40.10:FF:000605">
    <property type="entry name" value="E3 ubiquitin-protein ligase PRT1"/>
    <property type="match status" value="1"/>
</dbReference>
<evidence type="ECO:0000313" key="9">
    <source>
        <dbReference type="Proteomes" id="UP000886885"/>
    </source>
</evidence>
<comment type="caution">
    <text evidence="8">The sequence shown here is derived from an EMBL/GenBank/DDBJ whole genome shotgun (WGS) entry which is preliminary data.</text>
</comment>
<keyword evidence="1" id="KW-0479">Metal-binding</keyword>
<protein>
    <recommendedName>
        <fullName evidence="10">E3 ubiquitin-protein ligase PRT1</fullName>
    </recommendedName>
</protein>
<proteinExistence type="predicted"/>
<evidence type="ECO:0000256" key="4">
    <source>
        <dbReference type="PROSITE-ProRule" id="PRU00228"/>
    </source>
</evidence>
<reference evidence="8" key="1">
    <citation type="journal article" date="2020" name="bioRxiv">
        <title>Hybrid origin of Populus tomentosa Carr. identified through genome sequencing and phylogenomic analysis.</title>
        <authorList>
            <person name="An X."/>
            <person name="Gao K."/>
            <person name="Chen Z."/>
            <person name="Li J."/>
            <person name="Yang X."/>
            <person name="Yang X."/>
            <person name="Zhou J."/>
            <person name="Guo T."/>
            <person name="Zhao T."/>
            <person name="Huang S."/>
            <person name="Miao D."/>
            <person name="Khan W.U."/>
            <person name="Rao P."/>
            <person name="Ye M."/>
            <person name="Lei B."/>
            <person name="Liao W."/>
            <person name="Wang J."/>
            <person name="Ji L."/>
            <person name="Li Y."/>
            <person name="Guo B."/>
            <person name="Mustafa N.S."/>
            <person name="Li S."/>
            <person name="Yun Q."/>
            <person name="Keller S.R."/>
            <person name="Mao J."/>
            <person name="Zhang R."/>
            <person name="Strauss S.H."/>
        </authorList>
    </citation>
    <scope>NUCLEOTIDE SEQUENCE</scope>
    <source>
        <strain evidence="8">GM15</strain>
        <tissue evidence="8">Leaf</tissue>
    </source>
</reference>
<dbReference type="Pfam" id="PF00569">
    <property type="entry name" value="ZZ"/>
    <property type="match status" value="1"/>
</dbReference>
<evidence type="ECO:0000256" key="3">
    <source>
        <dbReference type="ARBA" id="ARBA00022833"/>
    </source>
</evidence>
<feature type="domain" description="RING-type" evidence="6">
    <location>
        <begin position="227"/>
        <end position="265"/>
    </location>
</feature>
<evidence type="ECO:0008006" key="10">
    <source>
        <dbReference type="Google" id="ProtNLM"/>
    </source>
</evidence>
<dbReference type="EMBL" id="JAAWWB010000005">
    <property type="protein sequence ID" value="KAG6783180.1"/>
    <property type="molecule type" value="Genomic_DNA"/>
</dbReference>
<evidence type="ECO:0000256" key="1">
    <source>
        <dbReference type="ARBA" id="ARBA00022723"/>
    </source>
</evidence>
<dbReference type="SMART" id="SM00291">
    <property type="entry name" value="ZnF_ZZ"/>
    <property type="match status" value="1"/>
</dbReference>
<dbReference type="PANTHER" id="PTHR15898:SF15">
    <property type="entry name" value="E3 UBIQUITIN-PROTEIN LIGASE PRT1-LIKE"/>
    <property type="match status" value="1"/>
</dbReference>
<feature type="compositionally biased region" description="Basic and acidic residues" evidence="5">
    <location>
        <begin position="1"/>
        <end position="26"/>
    </location>
</feature>
<evidence type="ECO:0000259" key="7">
    <source>
        <dbReference type="PROSITE" id="PS50135"/>
    </source>
</evidence>
<dbReference type="Pfam" id="PF13920">
    <property type="entry name" value="zf-C3HC4_3"/>
    <property type="match status" value="1"/>
</dbReference>
<dbReference type="PROSITE" id="PS50135">
    <property type="entry name" value="ZF_ZZ_2"/>
    <property type="match status" value="1"/>
</dbReference>
<feature type="domain" description="RING-type" evidence="6">
    <location>
        <begin position="53"/>
        <end position="93"/>
    </location>
</feature>
<keyword evidence="3" id="KW-0862">Zinc</keyword>
<sequence length="506" mass="57027">MENKDNNKIPSTEESKMQCQCDDNKKTPSPKHLQQIEEDNVREEEDFLDEFQCSVCLDLLYKPVVLACGHLSCFWCVFYSMNGLRESHCPICRHPFNHFPSVCQLLHFLLMKMHPIAYKRREREVGEEEKKAGRFSPQFVHHPFGSHSGEELDFPSYSLHFPIHPQNKLCYFPKAIAHREENMKIVPSTLSSRSDGTTNAAIENCNLIRTEFGHGIKTQASVADLLCAECKKLLFQPVVLNCGHVYCESCITSPMQGIPRCQICQSLHPNGIPSVCLVLEQFLEEQFSEIYAERREAFSKQTDCQYAKPLTYSLSFPLISYSYIAIFILCAFCIECTLTSGSSSAQTQQLATQSSSVPAKVYSSWIFGNGPKVHIRVGCDSCGMIPIIGERYKCKDCSEEISFDMCESCYNNPSEVSGRFNQQHKPEHSFEIVKPRGIGEFIYMLNLDQSDDTDGSDDDGHDFLAQVLSDDALQDVEDGSNDLLEVSDLVLSVDAAPDQEDDPSVS</sequence>
<dbReference type="InterPro" id="IPR017907">
    <property type="entry name" value="Znf_RING_CS"/>
</dbReference>
<evidence type="ECO:0000313" key="8">
    <source>
        <dbReference type="EMBL" id="KAG6783180.1"/>
    </source>
</evidence>
<dbReference type="PROSITE" id="PS50089">
    <property type="entry name" value="ZF_RING_2"/>
    <property type="match status" value="2"/>
</dbReference>
<dbReference type="Proteomes" id="UP000886885">
    <property type="component" value="Chromosome 3A"/>
</dbReference>
<evidence type="ECO:0000256" key="2">
    <source>
        <dbReference type="ARBA" id="ARBA00022771"/>
    </source>
</evidence>
<dbReference type="InterPro" id="IPR000433">
    <property type="entry name" value="Znf_ZZ"/>
</dbReference>
<dbReference type="PROSITE" id="PS01357">
    <property type="entry name" value="ZF_ZZ_1"/>
    <property type="match status" value="1"/>
</dbReference>
<keyword evidence="2 4" id="KW-0863">Zinc-finger</keyword>
<organism evidence="8 9">
    <name type="scientific">Populus tomentosa</name>
    <name type="common">Chinese white poplar</name>
    <dbReference type="NCBI Taxonomy" id="118781"/>
    <lineage>
        <taxon>Eukaryota</taxon>
        <taxon>Viridiplantae</taxon>
        <taxon>Streptophyta</taxon>
        <taxon>Embryophyta</taxon>
        <taxon>Tracheophyta</taxon>
        <taxon>Spermatophyta</taxon>
        <taxon>Magnoliopsida</taxon>
        <taxon>eudicotyledons</taxon>
        <taxon>Gunneridae</taxon>
        <taxon>Pentapetalae</taxon>
        <taxon>rosids</taxon>
        <taxon>fabids</taxon>
        <taxon>Malpighiales</taxon>
        <taxon>Salicaceae</taxon>
        <taxon>Saliceae</taxon>
        <taxon>Populus</taxon>
    </lineage>
</organism>
<feature type="region of interest" description="Disordered" evidence="5">
    <location>
        <begin position="1"/>
        <end position="34"/>
    </location>
</feature>
<dbReference type="GO" id="GO:0008270">
    <property type="term" value="F:zinc ion binding"/>
    <property type="evidence" value="ECO:0007669"/>
    <property type="project" value="UniProtKB-KW"/>
</dbReference>